<sequence length="613" mass="69827">MEIIHRSLREQTLRSTVEDLPDEVLEFILGFLPPYKDLQNCMVVCKRWYNCAQNVLHKTSMKLVKAVGEFNILWKNISSNDIIPTITKRFSHSACILENNMYIFGGCTTNATAFNDLWRFDLSLRQWVRPLATGSYPVPKAYTSMVHYKDYLIVFGGWTYPSLSQYYENVTIFNEIHFYYVNTNKWIRINSSNSPPPMAGHSACMKDDEMVVFGGLVMTATQNYQIQCSNDVWVLDIPSLTWRKQPTTKPRPSPRYAQSLIRLDCDRLMLLGGVQTLQNRFVYSDCWILTMKGPTWTWKELAVKNKEWASANIWCNPACKVGDKVVSLSRSRNGWNSAKPLVTSVVRLSAMSRPEGAPVAVRVEQSLQRPLDRDQNINGRRGDLPRRSTNPSRPEPVSPNNEPIAGPSTERSQTVSSKENDSDSNNHVASPSSDLKQSNGLDIGRKESLRRNKNNKNKGMKIVRQLQEANKYRMAAFSCDSSTINIPTENDLINQRQIAHLENRREPLPPPEHPQQRQPAVKKIKRNTLTMHVLDISTVVNGNSLNYVSWLCPRLGEMDGAPEELVMYSLVKGNGELIMFGGVHNDISFMNYSTNQNMYSNSLHFITPPRDII</sequence>
<dbReference type="Proteomes" id="UP000824533">
    <property type="component" value="Linkage Group LG04"/>
</dbReference>
<gene>
    <name evidence="1" type="ORF">K1T71_002738</name>
</gene>
<organism evidence="1 2">
    <name type="scientific">Dendrolimus kikuchii</name>
    <dbReference type="NCBI Taxonomy" id="765133"/>
    <lineage>
        <taxon>Eukaryota</taxon>
        <taxon>Metazoa</taxon>
        <taxon>Ecdysozoa</taxon>
        <taxon>Arthropoda</taxon>
        <taxon>Hexapoda</taxon>
        <taxon>Insecta</taxon>
        <taxon>Pterygota</taxon>
        <taxon>Neoptera</taxon>
        <taxon>Endopterygota</taxon>
        <taxon>Lepidoptera</taxon>
        <taxon>Glossata</taxon>
        <taxon>Ditrysia</taxon>
        <taxon>Bombycoidea</taxon>
        <taxon>Lasiocampidae</taxon>
        <taxon>Dendrolimus</taxon>
    </lineage>
</organism>
<comment type="caution">
    <text evidence="1">The sequence shown here is derived from an EMBL/GenBank/DDBJ whole genome shotgun (WGS) entry which is preliminary data.</text>
</comment>
<reference evidence="1 2" key="1">
    <citation type="journal article" date="2021" name="Front. Genet.">
        <title>Chromosome-Level Genome Assembly Reveals Significant Gene Expansion in the Toll and IMD Signaling Pathways of Dendrolimus kikuchii.</title>
        <authorList>
            <person name="Zhou J."/>
            <person name="Wu P."/>
            <person name="Xiong Z."/>
            <person name="Liu N."/>
            <person name="Zhao N."/>
            <person name="Ji M."/>
            <person name="Qiu Y."/>
            <person name="Yang B."/>
        </authorList>
    </citation>
    <scope>NUCLEOTIDE SEQUENCE [LARGE SCALE GENOMIC DNA]</scope>
    <source>
        <strain evidence="1">Ann1</strain>
    </source>
</reference>
<accession>A0ACC1DDW6</accession>
<evidence type="ECO:0000313" key="1">
    <source>
        <dbReference type="EMBL" id="KAJ0182016.1"/>
    </source>
</evidence>
<evidence type="ECO:0000313" key="2">
    <source>
        <dbReference type="Proteomes" id="UP000824533"/>
    </source>
</evidence>
<dbReference type="EMBL" id="CM034390">
    <property type="protein sequence ID" value="KAJ0182016.1"/>
    <property type="molecule type" value="Genomic_DNA"/>
</dbReference>
<name>A0ACC1DDW6_9NEOP</name>
<proteinExistence type="predicted"/>
<keyword evidence="2" id="KW-1185">Reference proteome</keyword>
<protein>
    <submittedName>
        <fullName evidence="1">Uncharacterized protein</fullName>
    </submittedName>
</protein>